<feature type="transmembrane region" description="Helical" evidence="7">
    <location>
        <begin position="94"/>
        <end position="118"/>
    </location>
</feature>
<evidence type="ECO:0000256" key="7">
    <source>
        <dbReference type="RuleBase" id="RU363032"/>
    </source>
</evidence>
<name>A0A1H2MMC7_9ACTN</name>
<proteinExistence type="inferred from homology"/>
<dbReference type="PROSITE" id="PS50928">
    <property type="entry name" value="ABC_TM1"/>
    <property type="match status" value="1"/>
</dbReference>
<dbReference type="Gene3D" id="1.10.3720.10">
    <property type="entry name" value="MetI-like"/>
    <property type="match status" value="1"/>
</dbReference>
<evidence type="ECO:0000256" key="6">
    <source>
        <dbReference type="ARBA" id="ARBA00023136"/>
    </source>
</evidence>
<keyword evidence="2 7" id="KW-0813">Transport</keyword>
<dbReference type="Pfam" id="PF00528">
    <property type="entry name" value="BPD_transp_1"/>
    <property type="match status" value="1"/>
</dbReference>
<dbReference type="PANTHER" id="PTHR43744:SF12">
    <property type="entry name" value="ABC TRANSPORTER PERMEASE PROTEIN MG189-RELATED"/>
    <property type="match status" value="1"/>
</dbReference>
<organism evidence="10 11">
    <name type="scientific">Microlunatus sagamiharensis</name>
    <dbReference type="NCBI Taxonomy" id="546874"/>
    <lineage>
        <taxon>Bacteria</taxon>
        <taxon>Bacillati</taxon>
        <taxon>Actinomycetota</taxon>
        <taxon>Actinomycetes</taxon>
        <taxon>Propionibacteriales</taxon>
        <taxon>Propionibacteriaceae</taxon>
        <taxon>Microlunatus</taxon>
    </lineage>
</organism>
<dbReference type="OrthoDB" id="61122at2"/>
<feature type="transmembrane region" description="Helical" evidence="7">
    <location>
        <begin position="163"/>
        <end position="185"/>
    </location>
</feature>
<evidence type="ECO:0000313" key="10">
    <source>
        <dbReference type="EMBL" id="SDU94145.1"/>
    </source>
</evidence>
<comment type="subcellular location">
    <subcellularLocation>
        <location evidence="1 7">Cell membrane</location>
        <topology evidence="1 7">Multi-pass membrane protein</topology>
    </subcellularLocation>
</comment>
<keyword evidence="11" id="KW-1185">Reference proteome</keyword>
<protein>
    <submittedName>
        <fullName evidence="10">Carbohydrate ABC transporter membrane protein 2, CUT1 family</fullName>
    </submittedName>
</protein>
<keyword evidence="4 7" id="KW-0812">Transmembrane</keyword>
<evidence type="ECO:0000256" key="1">
    <source>
        <dbReference type="ARBA" id="ARBA00004651"/>
    </source>
</evidence>
<feature type="transmembrane region" description="Helical" evidence="7">
    <location>
        <begin position="206"/>
        <end position="228"/>
    </location>
</feature>
<dbReference type="InterPro" id="IPR035906">
    <property type="entry name" value="MetI-like_sf"/>
</dbReference>
<dbReference type="GO" id="GO:0055085">
    <property type="term" value="P:transmembrane transport"/>
    <property type="evidence" value="ECO:0007669"/>
    <property type="project" value="InterPro"/>
</dbReference>
<evidence type="ECO:0000313" key="11">
    <source>
        <dbReference type="Proteomes" id="UP000198825"/>
    </source>
</evidence>
<feature type="transmembrane region" description="Helical" evidence="7">
    <location>
        <begin position="31"/>
        <end position="56"/>
    </location>
</feature>
<evidence type="ECO:0000256" key="3">
    <source>
        <dbReference type="ARBA" id="ARBA00022475"/>
    </source>
</evidence>
<keyword evidence="3" id="KW-1003">Cell membrane</keyword>
<dbReference type="AlphaFoldDB" id="A0A1H2MMC7"/>
<keyword evidence="5 7" id="KW-1133">Transmembrane helix</keyword>
<accession>A0A1H2MMC7</accession>
<feature type="transmembrane region" description="Helical" evidence="7">
    <location>
        <begin position="130"/>
        <end position="151"/>
    </location>
</feature>
<evidence type="ECO:0000259" key="9">
    <source>
        <dbReference type="PROSITE" id="PS50928"/>
    </source>
</evidence>
<dbReference type="PANTHER" id="PTHR43744">
    <property type="entry name" value="ABC TRANSPORTER PERMEASE PROTEIN MG189-RELATED-RELATED"/>
    <property type="match status" value="1"/>
</dbReference>
<evidence type="ECO:0000256" key="2">
    <source>
        <dbReference type="ARBA" id="ARBA00022448"/>
    </source>
</evidence>
<dbReference type="RefSeq" id="WP_091074543.1">
    <property type="nucleotide sequence ID" value="NZ_LT629799.1"/>
</dbReference>
<evidence type="ECO:0000256" key="8">
    <source>
        <dbReference type="SAM" id="MobiDB-lite"/>
    </source>
</evidence>
<reference evidence="11" key="1">
    <citation type="submission" date="2016-10" db="EMBL/GenBank/DDBJ databases">
        <authorList>
            <person name="Varghese N."/>
            <person name="Submissions S."/>
        </authorList>
    </citation>
    <scope>NUCLEOTIDE SEQUENCE [LARGE SCALE GENOMIC DNA]</scope>
    <source>
        <strain evidence="11">DSM 21743</strain>
    </source>
</reference>
<dbReference type="SUPFAM" id="SSF161098">
    <property type="entry name" value="MetI-like"/>
    <property type="match status" value="1"/>
</dbReference>
<feature type="transmembrane region" description="Helical" evidence="7">
    <location>
        <begin position="263"/>
        <end position="284"/>
    </location>
</feature>
<feature type="region of interest" description="Disordered" evidence="8">
    <location>
        <begin position="1"/>
        <end position="22"/>
    </location>
</feature>
<dbReference type="STRING" id="546874.SAMN04488544_2315"/>
<evidence type="ECO:0000256" key="4">
    <source>
        <dbReference type="ARBA" id="ARBA00022692"/>
    </source>
</evidence>
<dbReference type="InterPro" id="IPR000515">
    <property type="entry name" value="MetI-like"/>
</dbReference>
<gene>
    <name evidence="10" type="ORF">SAMN04488544_2315</name>
</gene>
<dbReference type="Proteomes" id="UP000198825">
    <property type="component" value="Chromosome I"/>
</dbReference>
<dbReference type="GO" id="GO:0005886">
    <property type="term" value="C:plasma membrane"/>
    <property type="evidence" value="ECO:0007669"/>
    <property type="project" value="UniProtKB-SubCell"/>
</dbReference>
<comment type="similarity">
    <text evidence="7">Belongs to the binding-protein-dependent transport system permease family.</text>
</comment>
<feature type="domain" description="ABC transmembrane type-1" evidence="9">
    <location>
        <begin position="95"/>
        <end position="284"/>
    </location>
</feature>
<evidence type="ECO:0000256" key="5">
    <source>
        <dbReference type="ARBA" id="ARBA00022989"/>
    </source>
</evidence>
<dbReference type="EMBL" id="LT629799">
    <property type="protein sequence ID" value="SDU94145.1"/>
    <property type="molecule type" value="Genomic_DNA"/>
</dbReference>
<sequence length="298" mass="32747">MAITTLPTDEVAGTSPGAPRVHGSGRAGDRLVTVLLAVLAIGIGLAVLLPVIWMFFTAFKPEADVVTYPPTLWPRQLTLEHFVDVWHRIPFARLYVNTIVFAGSVTLISLLFDSMAAYALARIPFKGRGVVFVLILLLLMLPFQVTLIPLYDMLNGLGLTNTLPGLIVPRMTNAFGIFFLTQFFLSLPKDLEEAARVDGASEWRTYWSVIMPLARPALLTLGLFHFQYNWNDLLWPLVMSSSVETSTLPAGLALFMGQHVVEYGLLMAGSLLALVPVVLFFLLIQRSFVAGIATTGLK</sequence>
<keyword evidence="6 7" id="KW-0472">Membrane</keyword>
<dbReference type="CDD" id="cd06261">
    <property type="entry name" value="TM_PBP2"/>
    <property type="match status" value="1"/>
</dbReference>